<keyword evidence="3" id="KW-1185">Reference proteome</keyword>
<dbReference type="OrthoDB" id="188042at2759"/>
<evidence type="ECO:0000313" key="2">
    <source>
        <dbReference type="EMBL" id="CBI37192.3"/>
    </source>
</evidence>
<dbReference type="EMBL" id="FN596502">
    <property type="protein sequence ID" value="CBI37192.3"/>
    <property type="molecule type" value="Genomic_DNA"/>
</dbReference>
<evidence type="ECO:0000256" key="1">
    <source>
        <dbReference type="SAM" id="Phobius"/>
    </source>
</evidence>
<dbReference type="eggNOG" id="ENOG502QQHV">
    <property type="taxonomic scope" value="Eukaryota"/>
</dbReference>
<keyword evidence="1" id="KW-0812">Transmembrane</keyword>
<evidence type="ECO:0008006" key="4">
    <source>
        <dbReference type="Google" id="ProtNLM"/>
    </source>
</evidence>
<gene>
    <name evidence="2" type="ordered locus">VIT_07s0005g04360</name>
</gene>
<dbReference type="Proteomes" id="UP000009183">
    <property type="component" value="Chromosome 7"/>
</dbReference>
<proteinExistence type="predicted"/>
<dbReference type="Pfam" id="PF06101">
    <property type="entry name" value="Vps62"/>
    <property type="match status" value="1"/>
</dbReference>
<protein>
    <recommendedName>
        <fullName evidence="4">Vacuolar protein sorting-associated protein 62</fullName>
    </recommendedName>
</protein>
<dbReference type="AlphaFoldDB" id="D7U375"/>
<dbReference type="ExpressionAtlas" id="D7U375">
    <property type="expression patterns" value="baseline and differential"/>
</dbReference>
<feature type="transmembrane region" description="Helical" evidence="1">
    <location>
        <begin position="599"/>
        <end position="619"/>
    </location>
</feature>
<dbReference type="FunCoup" id="D7U375">
    <property type="interactions" value="828"/>
</dbReference>
<dbReference type="HOGENOM" id="CLU_025533_1_0_1"/>
<dbReference type="InterPro" id="IPR009291">
    <property type="entry name" value="Vps62"/>
</dbReference>
<accession>D7U375</accession>
<keyword evidence="1" id="KW-0472">Membrane</keyword>
<dbReference type="PANTHER" id="PTHR48173">
    <property type="entry name" value="GNK2-HOMOLOGOUS DOMAIN-CONTAINING PROTEIN"/>
    <property type="match status" value="1"/>
</dbReference>
<reference evidence="3" key="1">
    <citation type="journal article" date="2007" name="Nature">
        <title>The grapevine genome sequence suggests ancestral hexaploidization in major angiosperm phyla.</title>
        <authorList>
            <consortium name="The French-Italian Public Consortium for Grapevine Genome Characterization."/>
            <person name="Jaillon O."/>
            <person name="Aury J.-M."/>
            <person name="Noel B."/>
            <person name="Policriti A."/>
            <person name="Clepet C."/>
            <person name="Casagrande A."/>
            <person name="Choisne N."/>
            <person name="Aubourg S."/>
            <person name="Vitulo N."/>
            <person name="Jubin C."/>
            <person name="Vezzi A."/>
            <person name="Legeai F."/>
            <person name="Hugueney P."/>
            <person name="Dasilva C."/>
            <person name="Horner D."/>
            <person name="Mica E."/>
            <person name="Jublot D."/>
            <person name="Poulain J."/>
            <person name="Bruyere C."/>
            <person name="Billault A."/>
            <person name="Segurens B."/>
            <person name="Gouyvenoux M."/>
            <person name="Ugarte E."/>
            <person name="Cattonaro F."/>
            <person name="Anthouard V."/>
            <person name="Vico V."/>
            <person name="Del Fabbro C."/>
            <person name="Alaux M."/>
            <person name="Di Gaspero G."/>
            <person name="Dumas V."/>
            <person name="Felice N."/>
            <person name="Paillard S."/>
            <person name="Juman I."/>
            <person name="Moroldo M."/>
            <person name="Scalabrin S."/>
            <person name="Canaguier A."/>
            <person name="Le Clainche I."/>
            <person name="Malacrida G."/>
            <person name="Durand E."/>
            <person name="Pesole G."/>
            <person name="Laucou V."/>
            <person name="Chatelet P."/>
            <person name="Merdinoglu D."/>
            <person name="Delledonne M."/>
            <person name="Pezzotti M."/>
            <person name="Lecharny A."/>
            <person name="Scarpelli C."/>
            <person name="Artiguenave F."/>
            <person name="Pe M.E."/>
            <person name="Valle G."/>
            <person name="Morgante M."/>
            <person name="Caboche M."/>
            <person name="Adam-Blondon A.-F."/>
            <person name="Weissenbach J."/>
            <person name="Quetier F."/>
            <person name="Wincker P."/>
        </authorList>
    </citation>
    <scope>NUCLEOTIDE SEQUENCE [LARGE SCALE GENOMIC DNA]</scope>
    <source>
        <strain evidence="3">cv. Pinot noir / PN40024</strain>
    </source>
</reference>
<evidence type="ECO:0000313" key="3">
    <source>
        <dbReference type="Proteomes" id="UP000009183"/>
    </source>
</evidence>
<keyword evidence="1" id="KW-1133">Transmembrane helix</keyword>
<dbReference type="PaxDb" id="29760-VIT_07s0005g04360.t01"/>
<dbReference type="PANTHER" id="PTHR48173:SF1">
    <property type="entry name" value="VACUOLAR PROTEIN SORTING-ASSOCIATED PROTEIN 62"/>
    <property type="match status" value="1"/>
</dbReference>
<dbReference type="InParanoid" id="D7U375"/>
<dbReference type="SMR" id="D7U375"/>
<name>D7U375_VITVI</name>
<dbReference type="OMA" id="WSIRPRH"/>
<organism evidence="2 3">
    <name type="scientific">Vitis vinifera</name>
    <name type="common">Grape</name>
    <dbReference type="NCBI Taxonomy" id="29760"/>
    <lineage>
        <taxon>Eukaryota</taxon>
        <taxon>Viridiplantae</taxon>
        <taxon>Streptophyta</taxon>
        <taxon>Embryophyta</taxon>
        <taxon>Tracheophyta</taxon>
        <taxon>Spermatophyta</taxon>
        <taxon>Magnoliopsida</taxon>
        <taxon>eudicotyledons</taxon>
        <taxon>Gunneridae</taxon>
        <taxon>Pentapetalae</taxon>
        <taxon>rosids</taxon>
        <taxon>Vitales</taxon>
        <taxon>Vitaceae</taxon>
        <taxon>Viteae</taxon>
        <taxon>Vitis</taxon>
    </lineage>
</organism>
<sequence>MFGCQCFQWSRIAELLPPDTKTFSLPAPIPTWPQGQGFASGVINLGELEVFQISRFEFVWGSNLSQDKKKGVTFYKPVGIPNGFFSLGHYCQSNDQPLQGFVLVAREVACSNPEVAQICNLDKSPPLQKPLDYTLLWSPDDGSEENYDSCGYFWLPQPPEGYEAMGFVVTNKPDRPELDEVRCVRADLTDSCETHHLIFKTISKLSKVPFRVWSLRPCHRGMLGKGIPTGTFFCSSYWNHGEELNIVCLKNLNPSLHAMPNLDQIHALIKHYGPTIFFHPNEAYLPSSVAWFFKNGALLYKKGESDGQAIDPEGLNLPSGGKNDGEYWIDLPSGDNKRSLKSGNLESAKLYVHVKPASGGTFTDIVMWVFCPFNGPATLKVGLMNIALSKIGQHVGDWEHFTLRISNFTGELWSIYFSQHSGGIWVNACDLEFIEGNKAIVYSSRSGHASFPHPGSYIQGSSKLGIGIRNDAARSNLYVDSSIEYEIIGAEYLGDGVVTEPCWLQYMREWGPNIVYDSRSELDKMINFLPAMVRYSVENIFNKFPLELSGEEGPTGPKEKKNWAGDERCGIFSKFRHHLYSMLNKLKKLNKIYSNFSSYVIPCFVFFSSCFFFRLYFLFSKIKNS</sequence>